<dbReference type="PANTHER" id="PTHR42879:SF2">
    <property type="entry name" value="3-OXOACYL-[ACYL-CARRIER-PROTEIN] REDUCTASE FABG"/>
    <property type="match status" value="1"/>
</dbReference>
<accession>A0A3B1CPX2</accession>
<reference evidence="2" key="1">
    <citation type="submission" date="2018-06" db="EMBL/GenBank/DDBJ databases">
        <authorList>
            <person name="Zhirakovskaya E."/>
        </authorList>
    </citation>
    <scope>NUCLEOTIDE SEQUENCE</scope>
</reference>
<evidence type="ECO:0000313" key="2">
    <source>
        <dbReference type="EMBL" id="VAX18767.1"/>
    </source>
</evidence>
<dbReference type="Pfam" id="PF00106">
    <property type="entry name" value="adh_short"/>
    <property type="match status" value="1"/>
</dbReference>
<gene>
    <name evidence="2" type="ORF">MNBD_IGNAVI01-2237</name>
</gene>
<organism evidence="2">
    <name type="scientific">hydrothermal vent metagenome</name>
    <dbReference type="NCBI Taxonomy" id="652676"/>
    <lineage>
        <taxon>unclassified sequences</taxon>
        <taxon>metagenomes</taxon>
        <taxon>ecological metagenomes</taxon>
    </lineage>
</organism>
<dbReference type="Gene3D" id="3.40.50.720">
    <property type="entry name" value="NAD(P)-binding Rossmann-like Domain"/>
    <property type="match status" value="1"/>
</dbReference>
<comment type="similarity">
    <text evidence="1">Belongs to the short-chain dehydrogenases/reductases (SDR) family.</text>
</comment>
<dbReference type="InterPro" id="IPR050259">
    <property type="entry name" value="SDR"/>
</dbReference>
<dbReference type="InterPro" id="IPR036291">
    <property type="entry name" value="NAD(P)-bd_dom_sf"/>
</dbReference>
<dbReference type="PANTHER" id="PTHR42879">
    <property type="entry name" value="3-OXOACYL-(ACYL-CARRIER-PROTEIN) REDUCTASE"/>
    <property type="match status" value="1"/>
</dbReference>
<proteinExistence type="inferred from homology"/>
<dbReference type="SUPFAM" id="SSF51735">
    <property type="entry name" value="NAD(P)-binding Rossmann-fold domains"/>
    <property type="match status" value="1"/>
</dbReference>
<evidence type="ECO:0000256" key="1">
    <source>
        <dbReference type="ARBA" id="ARBA00006484"/>
    </source>
</evidence>
<name>A0A3B1CPX2_9ZZZZ</name>
<protein>
    <recommendedName>
        <fullName evidence="3">3-oxoacyl-[acyl-carrier-protein] reductase</fullName>
    </recommendedName>
</protein>
<dbReference type="EMBL" id="UOGD01000114">
    <property type="protein sequence ID" value="VAX18767.1"/>
    <property type="molecule type" value="Genomic_DNA"/>
</dbReference>
<dbReference type="AlphaFoldDB" id="A0A3B1CPX2"/>
<evidence type="ECO:0008006" key="3">
    <source>
        <dbReference type="Google" id="ProtNLM"/>
    </source>
</evidence>
<dbReference type="InterPro" id="IPR002347">
    <property type="entry name" value="SDR_fam"/>
</dbReference>
<sequence>MMKRILILFGATGNLGKAILPELKNGKYDEYYLFGRNISENLQGNIHYLNVGDLTNEKDVSEAFNKIKYSSEDKLFLLSTVGGFLGGQTVDEINYSDWRKIIDLNLNISFLIAKHFIKIIRKVNEGSICFISAKTSLSAETKKSIYGLTKSGLNYLVQTLALEGKEYGMSANAIAPNIIDSEENRKWVKELSDLVSPEDIGKFVNQIFNSYTFVTGNIFLLPGTIKRLG</sequence>
<dbReference type="PRINTS" id="PR00081">
    <property type="entry name" value="GDHRDH"/>
</dbReference>